<dbReference type="InterPro" id="IPR047546">
    <property type="entry name" value="Rcat_RBR_RNF216"/>
</dbReference>
<evidence type="ECO:0000256" key="7">
    <source>
        <dbReference type="ARBA" id="ARBA00022786"/>
    </source>
</evidence>
<dbReference type="CDD" id="cd20353">
    <property type="entry name" value="Rcat_RBR_RNF216"/>
    <property type="match status" value="1"/>
</dbReference>
<dbReference type="WBParaSite" id="jg12507">
    <property type="protein sequence ID" value="jg12507"/>
    <property type="gene ID" value="jg12507"/>
</dbReference>
<keyword evidence="16" id="KW-1185">Reference proteome</keyword>
<dbReference type="InterPro" id="IPR002867">
    <property type="entry name" value="IBR_dom"/>
</dbReference>
<keyword evidence="4" id="KW-0479">Metal-binding</keyword>
<dbReference type="InterPro" id="IPR011992">
    <property type="entry name" value="EF-hand-dom_pair"/>
</dbReference>
<sequence>MENNLDRDLTQIVTYILENENALPKKLDESRPKKPRLSEGCLDTTLQFSSPKTPVAKRKAKDVVTPTRPKNRYFDIPGVDVVNFLANEFSWMRLPVLRTLYRGAPNLVGLLITCFFFDNSLGSMPCFNSVWDYYRIHCTASQLNMAKHSLSAPRRCSSTNAFESPKIVVAVKQFEKKLMEIAASNPQCFEGLIWRNSNVTDLLSRDNSDAVFECLVCDNEIPMKNGFSCKSSGCHVNEAAGNAQPSTSKAVQNTQEHMFCVDCIRGQAKASVGEALLDPELRGIKCMASDCSNPILYEKIKAYLPRSIRYMLEKRIADQNVCTAVENLERCTKCGFAVIMEVPKEENKVFKCLSCDYEFCRYCELDWIRHFGLSCKEAEVKSGDALRKQTEIKLNEAVIRKCPSCHLAFVKESQCNKMRCRCGMTMCYICRTINIDYDHFCGHVRDPKIPNCTQCVTKRCLLWEDYRQYDEEAKKKFLLLLPHASSGCVGRDQQNFISFLHCRGSKQNGIGFHRAITAIAAFREVQGVRSIALILQAIPSLPSLKDDPDVEAKLPKRLQRFRGFASIEFEGMEYMSPQDFLDSLVLDEPKERVFRRVLKKDQLKKMLRQTPPLRKGSDKMFRNLGENGIISYAEYLFLLTLLTKSRSSFDVAFTMFDDDDNMQIDKFEFLKIRSLLILSVRMVIEPEEVVMPGVENIPQQWNRSHEELNALGISAVNSVADVINLQTFAEDRLEELMSHSNRLLSATKENTEECLDVSERNRLDREDKKETVREDTTIVVHLFGHNGRNCLTFDQFQVFYSNLQKELIEIEFEEFARGKSEISSVDFARLVLRYSMLHKNDQSPYIRRIYERCKNADEGITLQQFEQFSMFLNNLEDFTKAVRLYTAADIPVSRSEFVRAVKCSTGFELDAHLVDTLYKIFDANEDDKLSYSEFIAIMNDGCTEDLRTTAEGILLLDGCLSEIV</sequence>
<evidence type="ECO:0000256" key="5">
    <source>
        <dbReference type="ARBA" id="ARBA00022737"/>
    </source>
</evidence>
<dbReference type="Pfam" id="PF26200">
    <property type="entry name" value="Rcat_RNF216"/>
    <property type="match status" value="1"/>
</dbReference>
<keyword evidence="7" id="KW-0833">Ubl conjugation pathway</keyword>
<evidence type="ECO:0000256" key="1">
    <source>
        <dbReference type="ARBA" id="ARBA00004273"/>
    </source>
</evidence>
<dbReference type="PANTHER" id="PTHR12294:SF13">
    <property type="entry name" value="MITOCHONDRIAL CALCIUM UPTAKE 3, ISOFORM D"/>
    <property type="match status" value="1"/>
</dbReference>
<dbReference type="InterPro" id="IPR039800">
    <property type="entry name" value="MICU1/2/3"/>
</dbReference>
<keyword evidence="9" id="KW-0862">Zinc</keyword>
<dbReference type="GO" id="GO:0051560">
    <property type="term" value="P:mitochondrial calcium ion homeostasis"/>
    <property type="evidence" value="ECO:0007669"/>
    <property type="project" value="TreeGrafter"/>
</dbReference>
<protein>
    <submittedName>
        <fullName evidence="17">Uncharacterized protein</fullName>
    </submittedName>
</protein>
<evidence type="ECO:0000256" key="6">
    <source>
        <dbReference type="ARBA" id="ARBA00022771"/>
    </source>
</evidence>
<keyword evidence="3" id="KW-0808">Transferase</keyword>
<keyword evidence="11" id="KW-0809">Transit peptide</keyword>
<feature type="domain" description="EF-hand" evidence="14">
    <location>
        <begin position="644"/>
        <end position="679"/>
    </location>
</feature>
<dbReference type="SUPFAM" id="SSF57850">
    <property type="entry name" value="RING/U-box"/>
    <property type="match status" value="2"/>
</dbReference>
<organism evidence="16 17">
    <name type="scientific">Ditylenchus dipsaci</name>
    <dbReference type="NCBI Taxonomy" id="166011"/>
    <lineage>
        <taxon>Eukaryota</taxon>
        <taxon>Metazoa</taxon>
        <taxon>Ecdysozoa</taxon>
        <taxon>Nematoda</taxon>
        <taxon>Chromadorea</taxon>
        <taxon>Rhabditida</taxon>
        <taxon>Tylenchina</taxon>
        <taxon>Tylenchomorpha</taxon>
        <taxon>Sphaerularioidea</taxon>
        <taxon>Anguinidae</taxon>
        <taxon>Anguininae</taxon>
        <taxon>Ditylenchus</taxon>
    </lineage>
</organism>
<evidence type="ECO:0000256" key="11">
    <source>
        <dbReference type="ARBA" id="ARBA00022946"/>
    </source>
</evidence>
<comment type="subcellular location">
    <subcellularLocation>
        <location evidence="1">Mitochondrion inner membrane</location>
    </subcellularLocation>
    <subcellularLocation>
        <location evidence="2">Mitochondrion intermembrane space</location>
    </subcellularLocation>
</comment>
<dbReference type="PROSITE" id="PS51873">
    <property type="entry name" value="TRIAD"/>
    <property type="match status" value="1"/>
</dbReference>
<reference evidence="17" key="1">
    <citation type="submission" date="2022-11" db="UniProtKB">
        <authorList>
            <consortium name="WormBaseParasite"/>
        </authorList>
    </citation>
    <scope>IDENTIFICATION</scope>
</reference>
<dbReference type="GO" id="GO:0016740">
    <property type="term" value="F:transferase activity"/>
    <property type="evidence" value="ECO:0007669"/>
    <property type="project" value="UniProtKB-KW"/>
</dbReference>
<dbReference type="CDD" id="cd20339">
    <property type="entry name" value="BRcat_RBR_RNF216"/>
    <property type="match status" value="1"/>
</dbReference>
<evidence type="ECO:0000256" key="12">
    <source>
        <dbReference type="ARBA" id="ARBA00023128"/>
    </source>
</evidence>
<dbReference type="InterPro" id="IPR018247">
    <property type="entry name" value="EF_Hand_1_Ca_BS"/>
</dbReference>
<evidence type="ECO:0000256" key="13">
    <source>
        <dbReference type="ARBA" id="ARBA00023136"/>
    </source>
</evidence>
<keyword evidence="8" id="KW-0999">Mitochondrion inner membrane</keyword>
<dbReference type="InterPro" id="IPR002048">
    <property type="entry name" value="EF_hand_dom"/>
</dbReference>
<dbReference type="GO" id="GO:0008270">
    <property type="term" value="F:zinc ion binding"/>
    <property type="evidence" value="ECO:0007669"/>
    <property type="project" value="UniProtKB-KW"/>
</dbReference>
<evidence type="ECO:0000256" key="10">
    <source>
        <dbReference type="ARBA" id="ARBA00022837"/>
    </source>
</evidence>
<dbReference type="Proteomes" id="UP000887574">
    <property type="component" value="Unplaced"/>
</dbReference>
<dbReference type="GO" id="GO:0005509">
    <property type="term" value="F:calcium ion binding"/>
    <property type="evidence" value="ECO:0007669"/>
    <property type="project" value="InterPro"/>
</dbReference>
<keyword evidence="10" id="KW-0106">Calcium</keyword>
<evidence type="ECO:0000256" key="4">
    <source>
        <dbReference type="ARBA" id="ARBA00022723"/>
    </source>
</evidence>
<evidence type="ECO:0000259" key="14">
    <source>
        <dbReference type="PROSITE" id="PS50222"/>
    </source>
</evidence>
<evidence type="ECO:0000256" key="3">
    <source>
        <dbReference type="ARBA" id="ARBA00022679"/>
    </source>
</evidence>
<dbReference type="PANTHER" id="PTHR12294">
    <property type="entry name" value="EF HAND DOMAIN FAMILY A1,A2-RELATED"/>
    <property type="match status" value="1"/>
</dbReference>
<accession>A0A915CTQ4</accession>
<dbReference type="PROSITE" id="PS50222">
    <property type="entry name" value="EF_HAND_2"/>
    <property type="match status" value="2"/>
</dbReference>
<keyword evidence="12" id="KW-0496">Mitochondrion</keyword>
<feature type="domain" description="EF-hand" evidence="14">
    <location>
        <begin position="909"/>
        <end position="944"/>
    </location>
</feature>
<evidence type="ECO:0000313" key="17">
    <source>
        <dbReference type="WBParaSite" id="jg12507"/>
    </source>
</evidence>
<evidence type="ECO:0000256" key="9">
    <source>
        <dbReference type="ARBA" id="ARBA00022833"/>
    </source>
</evidence>
<dbReference type="GO" id="GO:1990246">
    <property type="term" value="C:uniplex complex"/>
    <property type="evidence" value="ECO:0007669"/>
    <property type="project" value="TreeGrafter"/>
</dbReference>
<evidence type="ECO:0000259" key="15">
    <source>
        <dbReference type="PROSITE" id="PS51873"/>
    </source>
</evidence>
<dbReference type="GO" id="GO:0036444">
    <property type="term" value="P:calcium import into the mitochondrion"/>
    <property type="evidence" value="ECO:0007669"/>
    <property type="project" value="TreeGrafter"/>
</dbReference>
<dbReference type="AlphaFoldDB" id="A0A915CTQ4"/>
<name>A0A915CTQ4_9BILA</name>
<proteinExistence type="predicted"/>
<feature type="domain" description="RING-type" evidence="15">
    <location>
        <begin position="210"/>
        <end position="456"/>
    </location>
</feature>
<dbReference type="InterPro" id="IPR044066">
    <property type="entry name" value="TRIAD_supradom"/>
</dbReference>
<keyword evidence="13" id="KW-0472">Membrane</keyword>
<dbReference type="SUPFAM" id="SSF47473">
    <property type="entry name" value="EF-hand"/>
    <property type="match status" value="2"/>
</dbReference>
<dbReference type="InterPro" id="IPR047545">
    <property type="entry name" value="BRcat_RBR_RNF216"/>
</dbReference>
<dbReference type="PROSITE" id="PS00018">
    <property type="entry name" value="EF_HAND_1"/>
    <property type="match status" value="1"/>
</dbReference>
<keyword evidence="6" id="KW-0863">Zinc-finger</keyword>
<evidence type="ECO:0000256" key="8">
    <source>
        <dbReference type="ARBA" id="ARBA00022792"/>
    </source>
</evidence>
<evidence type="ECO:0000256" key="2">
    <source>
        <dbReference type="ARBA" id="ARBA00004569"/>
    </source>
</evidence>
<dbReference type="GO" id="GO:0005758">
    <property type="term" value="C:mitochondrial intermembrane space"/>
    <property type="evidence" value="ECO:0007669"/>
    <property type="project" value="UniProtKB-SubCell"/>
</dbReference>
<evidence type="ECO:0000313" key="16">
    <source>
        <dbReference type="Proteomes" id="UP000887574"/>
    </source>
</evidence>
<dbReference type="Gene3D" id="1.10.238.10">
    <property type="entry name" value="EF-hand"/>
    <property type="match status" value="2"/>
</dbReference>
<keyword evidence="5" id="KW-0677">Repeat</keyword>
<dbReference type="Gene3D" id="1.20.120.1750">
    <property type="match status" value="1"/>
</dbReference>
<dbReference type="Pfam" id="PF01485">
    <property type="entry name" value="IBR"/>
    <property type="match status" value="1"/>
</dbReference>